<feature type="transmembrane region" description="Helical" evidence="2">
    <location>
        <begin position="668"/>
        <end position="689"/>
    </location>
</feature>
<keyword evidence="2" id="KW-0472">Membrane</keyword>
<keyword evidence="2" id="KW-0812">Transmembrane</keyword>
<sequence>MLAARGRVLTALPSIIERATIVKNTWNMESCAGRKNLVLHINSPNTQRVPDLPDFCEAESMSVSQSLCKGRNSNSSETGNLAQLGHDIQRAPIATEKTTGNSKKGSFNDDSYAQRPGHQGAPCPRRRLSTLWAPYLAVLIPNLVLPATLLGFVFGYQIDLGRDIFQLDTDTVTKTQHRGYYLVAFSVTRLAIISSCASTLAPFLTPPILLLWRLHTIKSIEKAPDLETGNAFHNAKPSHLSMLLGLHAGSIDELLKYLYRTCGRSLPKRRSRDRGICTMPRPIHLVAVVSLSCIFITLSMWTADTIFHTLSNSVIIETYDSSPAAVQSFGYGPTRRCQHFDRQANLCLPCTVDLSDEMSLLEMYTRANEVYRLATNVSEISQVQPITSNLSVLLPRVDRICNQTDYRARTIGVSAQCRPITQTCNPRELDVPTYTMFNCSANFRGIIGQSPVRATSQNFTVLDPDTPALDLKPSAYLQFGFYRDAALSEPYNSVGWNVSADGWAVSAGAASTQACPNDEDLPATVHMGVAGRFSASSAKAGVNLAHDDGLATKTLYSDFIFECALAAHEVEYIWASGAVRVHTAKRADAAMLNMYIGQLSYYQQAASDDLSGNILQMALQPTSQSMADTWARLFRVRVLSVIGGNTRSSLNLQQQTRRQVLVARVHVGGMWFLVSCCLGTALFVSWIALRGLWIVSVDPMAHEQAATLSYDGRLRKILSESASETANVDLSSRKRDMPIPTKTNAAAAPAKHQHEHEHEREPECTASERSFTGHSPATTMVSLRDIAIS</sequence>
<evidence type="ECO:0000256" key="1">
    <source>
        <dbReference type="SAM" id="MobiDB-lite"/>
    </source>
</evidence>
<feature type="region of interest" description="Disordered" evidence="1">
    <location>
        <begin position="90"/>
        <end position="122"/>
    </location>
</feature>
<feature type="transmembrane region" description="Helical" evidence="2">
    <location>
        <begin position="282"/>
        <end position="303"/>
    </location>
</feature>
<keyword evidence="4" id="KW-1185">Reference proteome</keyword>
<protein>
    <submittedName>
        <fullName evidence="3">Uncharacterized protein</fullName>
    </submittedName>
</protein>
<dbReference type="AlphaFoldDB" id="A0A0D2FG35"/>
<name>A0A0D2FG35_9EURO</name>
<feature type="compositionally biased region" description="Basic and acidic residues" evidence="1">
    <location>
        <begin position="752"/>
        <end position="763"/>
    </location>
</feature>
<evidence type="ECO:0000256" key="2">
    <source>
        <dbReference type="SAM" id="Phobius"/>
    </source>
</evidence>
<feature type="transmembrane region" description="Helical" evidence="2">
    <location>
        <begin position="135"/>
        <end position="158"/>
    </location>
</feature>
<organism evidence="3 4">
    <name type="scientific">Phialophora macrospora</name>
    <dbReference type="NCBI Taxonomy" id="1851006"/>
    <lineage>
        <taxon>Eukaryota</taxon>
        <taxon>Fungi</taxon>
        <taxon>Dikarya</taxon>
        <taxon>Ascomycota</taxon>
        <taxon>Pezizomycotina</taxon>
        <taxon>Eurotiomycetes</taxon>
        <taxon>Chaetothyriomycetidae</taxon>
        <taxon>Chaetothyriales</taxon>
        <taxon>Herpotrichiellaceae</taxon>
        <taxon>Phialophora</taxon>
    </lineage>
</organism>
<dbReference type="STRING" id="5601.A0A0D2FG35"/>
<gene>
    <name evidence="3" type="ORF">PV04_07997</name>
</gene>
<evidence type="ECO:0000313" key="3">
    <source>
        <dbReference type="EMBL" id="KIW65770.1"/>
    </source>
</evidence>
<dbReference type="Proteomes" id="UP000054266">
    <property type="component" value="Unassembled WGS sequence"/>
</dbReference>
<keyword evidence="2" id="KW-1133">Transmembrane helix</keyword>
<dbReference type="HOGENOM" id="CLU_019655_0_0_1"/>
<dbReference type="EMBL" id="KN846960">
    <property type="protein sequence ID" value="KIW65770.1"/>
    <property type="molecule type" value="Genomic_DNA"/>
</dbReference>
<proteinExistence type="predicted"/>
<feature type="transmembrane region" description="Helical" evidence="2">
    <location>
        <begin position="190"/>
        <end position="212"/>
    </location>
</feature>
<feature type="region of interest" description="Disordered" evidence="1">
    <location>
        <begin position="728"/>
        <end position="775"/>
    </location>
</feature>
<feature type="compositionally biased region" description="Polar residues" evidence="1">
    <location>
        <begin position="96"/>
        <end position="111"/>
    </location>
</feature>
<accession>A0A0D2FG35</accession>
<evidence type="ECO:0000313" key="4">
    <source>
        <dbReference type="Proteomes" id="UP000054266"/>
    </source>
</evidence>
<reference evidence="3 4" key="1">
    <citation type="submission" date="2015-01" db="EMBL/GenBank/DDBJ databases">
        <title>The Genome Sequence of Capronia semiimmersa CBS27337.</title>
        <authorList>
            <consortium name="The Broad Institute Genomics Platform"/>
            <person name="Cuomo C."/>
            <person name="de Hoog S."/>
            <person name="Gorbushina A."/>
            <person name="Stielow B."/>
            <person name="Teixiera M."/>
            <person name="Abouelleil A."/>
            <person name="Chapman S.B."/>
            <person name="Priest M."/>
            <person name="Young S.K."/>
            <person name="Wortman J."/>
            <person name="Nusbaum C."/>
            <person name="Birren B."/>
        </authorList>
    </citation>
    <scope>NUCLEOTIDE SEQUENCE [LARGE SCALE GENOMIC DNA]</scope>
    <source>
        <strain evidence="3 4">CBS 27337</strain>
    </source>
</reference>